<feature type="region of interest" description="Disordered" evidence="12">
    <location>
        <begin position="330"/>
        <end position="374"/>
    </location>
</feature>
<dbReference type="AlphaFoldDB" id="A0AAD6YJM1"/>
<keyword evidence="4" id="KW-0227">DNA damage</keyword>
<dbReference type="GO" id="GO:0034039">
    <property type="term" value="F:8-oxo-7,8-dihydroguanine DNA N-glycosylase activity"/>
    <property type="evidence" value="ECO:0007669"/>
    <property type="project" value="TreeGrafter"/>
</dbReference>
<evidence type="ECO:0000256" key="2">
    <source>
        <dbReference type="ARBA" id="ARBA00010679"/>
    </source>
</evidence>
<dbReference type="InterPro" id="IPR012904">
    <property type="entry name" value="OGG_N"/>
</dbReference>
<dbReference type="GO" id="GO:0003684">
    <property type="term" value="F:damaged DNA binding"/>
    <property type="evidence" value="ECO:0007669"/>
    <property type="project" value="InterPro"/>
</dbReference>
<dbReference type="EC" id="4.2.99.18" evidence="3"/>
<dbReference type="InterPro" id="IPR003265">
    <property type="entry name" value="HhH-GPD_domain"/>
</dbReference>
<dbReference type="CDD" id="cd00056">
    <property type="entry name" value="ENDO3c"/>
    <property type="match status" value="1"/>
</dbReference>
<organism evidence="14 15">
    <name type="scientific">Mycena pura</name>
    <dbReference type="NCBI Taxonomy" id="153505"/>
    <lineage>
        <taxon>Eukaryota</taxon>
        <taxon>Fungi</taxon>
        <taxon>Dikarya</taxon>
        <taxon>Basidiomycota</taxon>
        <taxon>Agaricomycotina</taxon>
        <taxon>Agaricomycetes</taxon>
        <taxon>Agaricomycetidae</taxon>
        <taxon>Agaricales</taxon>
        <taxon>Marasmiineae</taxon>
        <taxon>Mycenaceae</taxon>
        <taxon>Mycena</taxon>
    </lineage>
</organism>
<accession>A0AAD6YJM1</accession>
<keyword evidence="10" id="KW-0326">Glycosidase</keyword>
<dbReference type="Gene3D" id="3.30.310.40">
    <property type="match status" value="1"/>
</dbReference>
<dbReference type="FunFam" id="1.10.1670.10:FF:000005">
    <property type="entry name" value="N-glycosylase/DNA lyase OGG1"/>
    <property type="match status" value="1"/>
</dbReference>
<dbReference type="Gene3D" id="1.10.1670.10">
    <property type="entry name" value="Helix-hairpin-Helix base-excision DNA repair enzymes (C-terminal)"/>
    <property type="match status" value="1"/>
</dbReference>
<keyword evidence="5" id="KW-0378">Hydrolase</keyword>
<keyword evidence="6" id="KW-0234">DNA repair</keyword>
<dbReference type="Proteomes" id="UP001219525">
    <property type="component" value="Unassembled WGS sequence"/>
</dbReference>
<dbReference type="GO" id="GO:0005634">
    <property type="term" value="C:nucleus"/>
    <property type="evidence" value="ECO:0007669"/>
    <property type="project" value="UniProtKB-SubCell"/>
</dbReference>
<feature type="compositionally biased region" description="Basic residues" evidence="12">
    <location>
        <begin position="363"/>
        <end position="374"/>
    </location>
</feature>
<dbReference type="Pfam" id="PF07934">
    <property type="entry name" value="OGG_N"/>
    <property type="match status" value="1"/>
</dbReference>
<dbReference type="PANTHER" id="PTHR10242">
    <property type="entry name" value="8-OXOGUANINE DNA GLYCOSYLASE"/>
    <property type="match status" value="1"/>
</dbReference>
<gene>
    <name evidence="14" type="ORF">GGX14DRAFT_591791</name>
</gene>
<evidence type="ECO:0000313" key="15">
    <source>
        <dbReference type="Proteomes" id="UP001219525"/>
    </source>
</evidence>
<dbReference type="Pfam" id="PF00730">
    <property type="entry name" value="HhH-GPD"/>
    <property type="match status" value="1"/>
</dbReference>
<evidence type="ECO:0000313" key="14">
    <source>
        <dbReference type="EMBL" id="KAJ7219368.1"/>
    </source>
</evidence>
<comment type="similarity">
    <text evidence="2">Belongs to the type-1 OGG1 family.</text>
</comment>
<comment type="catalytic activity">
    <reaction evidence="11">
        <text>2'-deoxyribonucleotide-(2'-deoxyribose 5'-phosphate)-2'-deoxyribonucleotide-DNA = a 3'-end 2'-deoxyribonucleotide-(2,3-dehydro-2,3-deoxyribose 5'-phosphate)-DNA + a 5'-end 5'-phospho-2'-deoxyribonucleoside-DNA + H(+)</text>
        <dbReference type="Rhea" id="RHEA:66592"/>
        <dbReference type="Rhea" id="RHEA-COMP:13180"/>
        <dbReference type="Rhea" id="RHEA-COMP:16897"/>
        <dbReference type="Rhea" id="RHEA-COMP:17067"/>
        <dbReference type="ChEBI" id="CHEBI:15378"/>
        <dbReference type="ChEBI" id="CHEBI:136412"/>
        <dbReference type="ChEBI" id="CHEBI:157695"/>
        <dbReference type="ChEBI" id="CHEBI:167181"/>
        <dbReference type="EC" id="4.2.99.18"/>
    </reaction>
</comment>
<dbReference type="SUPFAM" id="SSF48150">
    <property type="entry name" value="DNA-glycosylase"/>
    <property type="match status" value="1"/>
</dbReference>
<evidence type="ECO:0000256" key="1">
    <source>
        <dbReference type="ARBA" id="ARBA00004123"/>
    </source>
</evidence>
<proteinExistence type="inferred from homology"/>
<evidence type="ECO:0000256" key="6">
    <source>
        <dbReference type="ARBA" id="ARBA00023204"/>
    </source>
</evidence>
<dbReference type="SUPFAM" id="SSF55945">
    <property type="entry name" value="TATA-box binding protein-like"/>
    <property type="match status" value="1"/>
</dbReference>
<dbReference type="SMART" id="SM00478">
    <property type="entry name" value="ENDO3c"/>
    <property type="match status" value="1"/>
</dbReference>
<keyword evidence="8" id="KW-0539">Nucleus</keyword>
<keyword evidence="15" id="KW-1185">Reference proteome</keyword>
<dbReference type="PANTHER" id="PTHR10242:SF2">
    <property type="entry name" value="N-GLYCOSYLASE_DNA LYASE"/>
    <property type="match status" value="1"/>
</dbReference>
<dbReference type="GO" id="GO:0140078">
    <property type="term" value="F:class I DNA-(apurinic or apyrimidinic site) endonuclease activity"/>
    <property type="evidence" value="ECO:0007669"/>
    <property type="project" value="UniProtKB-EC"/>
</dbReference>
<name>A0AAD6YJM1_9AGAR</name>
<dbReference type="InterPro" id="IPR011257">
    <property type="entry name" value="DNA_glycosylase"/>
</dbReference>
<dbReference type="EMBL" id="JARJCW010000011">
    <property type="protein sequence ID" value="KAJ7219368.1"/>
    <property type="molecule type" value="Genomic_DNA"/>
</dbReference>
<reference evidence="14" key="1">
    <citation type="submission" date="2023-03" db="EMBL/GenBank/DDBJ databases">
        <title>Massive genome expansion in bonnet fungi (Mycena s.s.) driven by repeated elements and novel gene families across ecological guilds.</title>
        <authorList>
            <consortium name="Lawrence Berkeley National Laboratory"/>
            <person name="Harder C.B."/>
            <person name="Miyauchi S."/>
            <person name="Viragh M."/>
            <person name="Kuo A."/>
            <person name="Thoen E."/>
            <person name="Andreopoulos B."/>
            <person name="Lu D."/>
            <person name="Skrede I."/>
            <person name="Drula E."/>
            <person name="Henrissat B."/>
            <person name="Morin E."/>
            <person name="Kohler A."/>
            <person name="Barry K."/>
            <person name="LaButti K."/>
            <person name="Morin E."/>
            <person name="Salamov A."/>
            <person name="Lipzen A."/>
            <person name="Mereny Z."/>
            <person name="Hegedus B."/>
            <person name="Baldrian P."/>
            <person name="Stursova M."/>
            <person name="Weitz H."/>
            <person name="Taylor A."/>
            <person name="Grigoriev I.V."/>
            <person name="Nagy L.G."/>
            <person name="Martin F."/>
            <person name="Kauserud H."/>
        </authorList>
    </citation>
    <scope>NUCLEOTIDE SEQUENCE</scope>
    <source>
        <strain evidence="14">9144</strain>
    </source>
</reference>
<evidence type="ECO:0000256" key="8">
    <source>
        <dbReference type="ARBA" id="ARBA00023242"/>
    </source>
</evidence>
<dbReference type="Gene3D" id="1.10.340.30">
    <property type="entry name" value="Hypothetical protein, domain 2"/>
    <property type="match status" value="1"/>
</dbReference>
<dbReference type="InterPro" id="IPR023170">
    <property type="entry name" value="HhH_base_excis_C"/>
</dbReference>
<evidence type="ECO:0000256" key="9">
    <source>
        <dbReference type="ARBA" id="ARBA00023268"/>
    </source>
</evidence>
<protein>
    <recommendedName>
        <fullName evidence="3">DNA-(apurinic or apyrimidinic site) lyase</fullName>
        <ecNumber evidence="3">4.2.99.18</ecNumber>
    </recommendedName>
</protein>
<dbReference type="GO" id="GO:0006285">
    <property type="term" value="P:base-excision repair, AP site formation"/>
    <property type="evidence" value="ECO:0007669"/>
    <property type="project" value="TreeGrafter"/>
</dbReference>
<dbReference type="InterPro" id="IPR052054">
    <property type="entry name" value="Oxidative_DNA_repair_enzyme"/>
</dbReference>
<comment type="subcellular location">
    <subcellularLocation>
        <location evidence="1">Nucleus</location>
    </subcellularLocation>
</comment>
<evidence type="ECO:0000256" key="7">
    <source>
        <dbReference type="ARBA" id="ARBA00023239"/>
    </source>
</evidence>
<evidence type="ECO:0000256" key="3">
    <source>
        <dbReference type="ARBA" id="ARBA00012720"/>
    </source>
</evidence>
<comment type="caution">
    <text evidence="14">The sequence shown here is derived from an EMBL/GenBank/DDBJ whole genome shotgun (WGS) entry which is preliminary data.</text>
</comment>
<evidence type="ECO:0000256" key="11">
    <source>
        <dbReference type="ARBA" id="ARBA00044632"/>
    </source>
</evidence>
<evidence type="ECO:0000256" key="10">
    <source>
        <dbReference type="ARBA" id="ARBA00023295"/>
    </source>
</evidence>
<sequence length="374" mass="41930">MWQSLSLPQSQLCLSTVLKCGQSFRWTVVGTSPNQEYRLCLRDRVVCLKQDTATLFYRTVLPDPQPSALHLPLRQAETLVWLNDYFQLDVDLCTLYAEWKTRDKVFSSIETRFSGIRMLRQDPFENLISFICSSNNNIARITKMVQNLCKHFSAPLLSMPDLGDQQIQLQYHPFPLPTALAAPNVEQILRDLGFGYRAKFIQKTAHMLVEAHGDAAHSFLLGLRNTSTDKARDELLKFVGVGRKVADCVLLMSLDKKEVIPVDTHVHQIAIKHYGLKGSLSSKSTLTPRLYEEINTRLVTIWGDYAGWAHSVLFTSDLKAFSSYGVDAAGHSALPSPPPTPSPLKRKSSAPETTDVGLPSLAKPKRRRRAAPPT</sequence>
<evidence type="ECO:0000256" key="12">
    <source>
        <dbReference type="SAM" id="MobiDB-lite"/>
    </source>
</evidence>
<keyword evidence="7 14" id="KW-0456">Lyase</keyword>
<keyword evidence="9" id="KW-0511">Multifunctional enzyme</keyword>
<evidence type="ECO:0000259" key="13">
    <source>
        <dbReference type="SMART" id="SM00478"/>
    </source>
</evidence>
<dbReference type="GO" id="GO:0006289">
    <property type="term" value="P:nucleotide-excision repair"/>
    <property type="evidence" value="ECO:0007669"/>
    <property type="project" value="InterPro"/>
</dbReference>
<feature type="domain" description="HhH-GPD" evidence="13">
    <location>
        <begin position="132"/>
        <end position="318"/>
    </location>
</feature>
<evidence type="ECO:0000256" key="4">
    <source>
        <dbReference type="ARBA" id="ARBA00022763"/>
    </source>
</evidence>
<evidence type="ECO:0000256" key="5">
    <source>
        <dbReference type="ARBA" id="ARBA00022801"/>
    </source>
</evidence>